<feature type="domain" description="Polymerase/histidinol phosphatase N-terminal" evidence="1">
    <location>
        <begin position="2"/>
        <end position="75"/>
    </location>
</feature>
<dbReference type="SUPFAM" id="SSF89550">
    <property type="entry name" value="PHP domain-like"/>
    <property type="match status" value="1"/>
</dbReference>
<dbReference type="SMART" id="SM00481">
    <property type="entry name" value="POLIIIAc"/>
    <property type="match status" value="1"/>
</dbReference>
<evidence type="ECO:0000313" key="2">
    <source>
        <dbReference type="EMBL" id="SCY61066.1"/>
    </source>
</evidence>
<evidence type="ECO:0000259" key="1">
    <source>
        <dbReference type="SMART" id="SM00481"/>
    </source>
</evidence>
<organism evidence="2 3">
    <name type="scientific">Desulfoluna spongiiphila</name>
    <dbReference type="NCBI Taxonomy" id="419481"/>
    <lineage>
        <taxon>Bacteria</taxon>
        <taxon>Pseudomonadati</taxon>
        <taxon>Thermodesulfobacteriota</taxon>
        <taxon>Desulfobacteria</taxon>
        <taxon>Desulfobacterales</taxon>
        <taxon>Desulfolunaceae</taxon>
        <taxon>Desulfoluna</taxon>
    </lineage>
</organism>
<dbReference type="PANTHER" id="PTHR36928:SF1">
    <property type="entry name" value="PHOSPHATASE YCDX-RELATED"/>
    <property type="match status" value="1"/>
</dbReference>
<dbReference type="OrthoDB" id="9808747at2"/>
<dbReference type="GO" id="GO:0042578">
    <property type="term" value="F:phosphoric ester hydrolase activity"/>
    <property type="evidence" value="ECO:0007669"/>
    <property type="project" value="TreeGrafter"/>
</dbReference>
<keyword evidence="3" id="KW-1185">Reference proteome</keyword>
<dbReference type="InterPro" id="IPR004013">
    <property type="entry name" value="PHP_dom"/>
</dbReference>
<dbReference type="InterPro" id="IPR016195">
    <property type="entry name" value="Pol/histidinol_Pase-like"/>
</dbReference>
<dbReference type="Gene3D" id="3.20.20.140">
    <property type="entry name" value="Metal-dependent hydrolases"/>
    <property type="match status" value="1"/>
</dbReference>
<dbReference type="STRING" id="419481.SAMN05216233_11369"/>
<dbReference type="Pfam" id="PF02811">
    <property type="entry name" value="PHP"/>
    <property type="match status" value="1"/>
</dbReference>
<dbReference type="AlphaFoldDB" id="A0A1G5HBC0"/>
<reference evidence="2 3" key="1">
    <citation type="submission" date="2016-10" db="EMBL/GenBank/DDBJ databases">
        <authorList>
            <person name="de Groot N.N."/>
        </authorList>
    </citation>
    <scope>NUCLEOTIDE SEQUENCE [LARGE SCALE GENOMIC DNA]</scope>
    <source>
        <strain evidence="2 3">AA1</strain>
    </source>
</reference>
<dbReference type="NCBIfam" id="NF004981">
    <property type="entry name" value="PRK06361.1"/>
    <property type="match status" value="1"/>
</dbReference>
<gene>
    <name evidence="2" type="ORF">SAMN05216233_11369</name>
</gene>
<dbReference type="GO" id="GO:0008270">
    <property type="term" value="F:zinc ion binding"/>
    <property type="evidence" value="ECO:0007669"/>
    <property type="project" value="TreeGrafter"/>
</dbReference>
<dbReference type="RefSeq" id="WP_092212248.1">
    <property type="nucleotide sequence ID" value="NZ_FMUX01000013.1"/>
</dbReference>
<dbReference type="GO" id="GO:0005829">
    <property type="term" value="C:cytosol"/>
    <property type="evidence" value="ECO:0007669"/>
    <property type="project" value="TreeGrafter"/>
</dbReference>
<protein>
    <submittedName>
        <fullName evidence="2">Histidinol phosphatase</fullName>
    </submittedName>
</protein>
<evidence type="ECO:0000313" key="3">
    <source>
        <dbReference type="Proteomes" id="UP000198870"/>
    </source>
</evidence>
<name>A0A1G5HBC0_9BACT</name>
<dbReference type="InterPro" id="IPR003141">
    <property type="entry name" value="Pol/His_phosphatase_N"/>
</dbReference>
<accession>A0A1G5HBC0</accession>
<proteinExistence type="predicted"/>
<dbReference type="PANTHER" id="PTHR36928">
    <property type="entry name" value="PHOSPHATASE YCDX-RELATED"/>
    <property type="match status" value="1"/>
</dbReference>
<sequence>MIDLHAHTFFSDGVLVASELARRAEAKGLTALGLTDHGDLSNIDFIVPRIVAVADKLNEVMGLEVVPGIELTHVPPAHIAEGAALARSLGARVVIVHGETVVEPVAPGTNRAAIEAKVDILAHPGLITDEEAALAAANGVLLEITARGGHSLTNGHVGKAALKAGASMVIDTDTHDPGDLIDEAFARKVIAGAGLPESAFETMQANARAFLTRG</sequence>
<dbReference type="InterPro" id="IPR050243">
    <property type="entry name" value="PHP_phosphatase"/>
</dbReference>
<dbReference type="Proteomes" id="UP000198870">
    <property type="component" value="Unassembled WGS sequence"/>
</dbReference>
<dbReference type="EMBL" id="FMUX01000013">
    <property type="protein sequence ID" value="SCY61066.1"/>
    <property type="molecule type" value="Genomic_DNA"/>
</dbReference>